<dbReference type="AlphaFoldDB" id="A0A918KLE1"/>
<dbReference type="Gene3D" id="3.30.1150.10">
    <property type="match status" value="1"/>
</dbReference>
<dbReference type="SUPFAM" id="SSF74653">
    <property type="entry name" value="TolA/TonB C-terminal domain"/>
    <property type="match status" value="1"/>
</dbReference>
<reference evidence="7 8" key="1">
    <citation type="journal article" date="2014" name="Int. J. Syst. Evol. Microbiol.">
        <title>Complete genome sequence of Corynebacterium casei LMG S-19264T (=DSM 44701T), isolated from a smear-ripened cheese.</title>
        <authorList>
            <consortium name="US DOE Joint Genome Institute (JGI-PGF)"/>
            <person name="Walter F."/>
            <person name="Albersmeier A."/>
            <person name="Kalinowski J."/>
            <person name="Ruckert C."/>
        </authorList>
    </citation>
    <scope>NUCLEOTIDE SEQUENCE [LARGE SCALE GENOMIC DNA]</scope>
    <source>
        <strain evidence="7 8">KCTC 23968</strain>
    </source>
</reference>
<keyword evidence="3 5" id="KW-1133">Transmembrane helix</keyword>
<evidence type="ECO:0000256" key="3">
    <source>
        <dbReference type="ARBA" id="ARBA00022989"/>
    </source>
</evidence>
<sequence length="308" mass="34115">MYQMIDDPEEEERTGRKPVSILPFLIGAILAALVFFLVWLASPGQSVSTGQSVETPASRAAYLTALGETTPALRRARLIDYQRTYPDTDRKDAIQDQLDVINAAEQQDWESVTRAVYDVRSEAEEKNAALLSYETIWNGSLLGGRGDELDTLRDAIDEAVASAPLPDRTLEAGDSPISDSVPSDVLAGAPPRMAETFPIYRPPTVQVVETSREPVVIEAEVRRQVDPNYPRAALRRKVGAVVTLAIDINEKGRVDSTEVISVEAERYGKDFVRAAERAAMRTRFHPKTIDGETVPARGVRKRYIFRSD</sequence>
<gene>
    <name evidence="7" type="ORF">GCM10011309_14500</name>
</gene>
<comment type="subcellular location">
    <subcellularLocation>
        <location evidence="1">Membrane</location>
        <topology evidence="1">Single-pass membrane protein</topology>
    </subcellularLocation>
</comment>
<evidence type="ECO:0000256" key="5">
    <source>
        <dbReference type="SAM" id="Phobius"/>
    </source>
</evidence>
<evidence type="ECO:0000313" key="8">
    <source>
        <dbReference type="Proteomes" id="UP000600865"/>
    </source>
</evidence>
<evidence type="ECO:0000256" key="2">
    <source>
        <dbReference type="ARBA" id="ARBA00022692"/>
    </source>
</evidence>
<feature type="transmembrane region" description="Helical" evidence="5">
    <location>
        <begin position="21"/>
        <end position="41"/>
    </location>
</feature>
<dbReference type="InterPro" id="IPR037682">
    <property type="entry name" value="TonB_C"/>
</dbReference>
<dbReference type="Proteomes" id="UP000600865">
    <property type="component" value="Unassembled WGS sequence"/>
</dbReference>
<evidence type="ECO:0000259" key="6">
    <source>
        <dbReference type="PROSITE" id="PS52015"/>
    </source>
</evidence>
<evidence type="ECO:0000313" key="7">
    <source>
        <dbReference type="EMBL" id="GGX65339.1"/>
    </source>
</evidence>
<evidence type="ECO:0000256" key="4">
    <source>
        <dbReference type="ARBA" id="ARBA00023136"/>
    </source>
</evidence>
<name>A0A918KLE1_9PROT</name>
<dbReference type="GO" id="GO:0016020">
    <property type="term" value="C:membrane"/>
    <property type="evidence" value="ECO:0007669"/>
    <property type="project" value="UniProtKB-SubCell"/>
</dbReference>
<dbReference type="EMBL" id="BMYV01000001">
    <property type="protein sequence ID" value="GGX65339.1"/>
    <property type="molecule type" value="Genomic_DNA"/>
</dbReference>
<feature type="domain" description="TonB C-terminal" evidence="6">
    <location>
        <begin position="214"/>
        <end position="308"/>
    </location>
</feature>
<dbReference type="PROSITE" id="PS52015">
    <property type="entry name" value="TONB_CTD"/>
    <property type="match status" value="1"/>
</dbReference>
<dbReference type="RefSeq" id="WP_189583368.1">
    <property type="nucleotide sequence ID" value="NZ_BMYV01000001.1"/>
</dbReference>
<keyword evidence="2 5" id="KW-0812">Transmembrane</keyword>
<evidence type="ECO:0000256" key="1">
    <source>
        <dbReference type="ARBA" id="ARBA00004167"/>
    </source>
</evidence>
<dbReference type="GO" id="GO:0055085">
    <property type="term" value="P:transmembrane transport"/>
    <property type="evidence" value="ECO:0007669"/>
    <property type="project" value="InterPro"/>
</dbReference>
<dbReference type="InterPro" id="IPR006260">
    <property type="entry name" value="TonB/TolA_C"/>
</dbReference>
<keyword evidence="4 5" id="KW-0472">Membrane</keyword>
<accession>A0A918KLE1</accession>
<dbReference type="Pfam" id="PF03544">
    <property type="entry name" value="TonB_C"/>
    <property type="match status" value="1"/>
</dbReference>
<dbReference type="NCBIfam" id="TIGR01352">
    <property type="entry name" value="tonB_Cterm"/>
    <property type="match status" value="1"/>
</dbReference>
<keyword evidence="8" id="KW-1185">Reference proteome</keyword>
<comment type="caution">
    <text evidence="7">The sequence shown here is derived from an EMBL/GenBank/DDBJ whole genome shotgun (WGS) entry which is preliminary data.</text>
</comment>
<protein>
    <recommendedName>
        <fullName evidence="6">TonB C-terminal domain-containing protein</fullName>
    </recommendedName>
</protein>
<organism evidence="7 8">
    <name type="scientific">Litorimonas cladophorae</name>
    <dbReference type="NCBI Taxonomy" id="1220491"/>
    <lineage>
        <taxon>Bacteria</taxon>
        <taxon>Pseudomonadati</taxon>
        <taxon>Pseudomonadota</taxon>
        <taxon>Alphaproteobacteria</taxon>
        <taxon>Maricaulales</taxon>
        <taxon>Robiginitomaculaceae</taxon>
    </lineage>
</organism>
<proteinExistence type="predicted"/>